<dbReference type="HAMAP" id="MF_01491">
    <property type="entry name" value="RNase_J_bact"/>
    <property type="match status" value="1"/>
</dbReference>
<protein>
    <recommendedName>
        <fullName evidence="12 13">Ribonuclease J</fullName>
        <shortName evidence="12">RNase J</shortName>
        <ecNumber evidence="12 13">3.1.-.-</ecNumber>
    </recommendedName>
</protein>
<dbReference type="InterPro" id="IPR042173">
    <property type="entry name" value="RNase_J_2"/>
</dbReference>
<evidence type="ECO:0000256" key="5">
    <source>
        <dbReference type="ARBA" id="ARBA00022801"/>
    </source>
</evidence>
<comment type="cofactor">
    <cofactor evidence="13">
        <name>Zn(2+)</name>
        <dbReference type="ChEBI" id="CHEBI:29105"/>
    </cofactor>
    <text evidence="13">Binds 2 Zn(2+) ions per subunit. It is not clear if Zn(2+) or Mg(2+) is physiologically important.</text>
</comment>
<evidence type="ECO:0000256" key="6">
    <source>
        <dbReference type="ARBA" id="ARBA00022833"/>
    </source>
</evidence>
<evidence type="ECO:0000259" key="14">
    <source>
        <dbReference type="SMART" id="SM00849"/>
    </source>
</evidence>
<comment type="function">
    <text evidence="10">Counteracts the endogenous Pycsar antiviral defense system. Phosphodiesterase that enables metal-dependent hydrolysis of host cyclic nucleotide Pycsar defense signals such as cCMP and cUMP.</text>
</comment>
<accession>A0ABX0JEB5</accession>
<comment type="catalytic activity">
    <reaction evidence="11">
        <text>3',5'-cyclic UMP + H2O = UMP + H(+)</text>
        <dbReference type="Rhea" id="RHEA:70575"/>
        <dbReference type="ChEBI" id="CHEBI:15377"/>
        <dbReference type="ChEBI" id="CHEBI:15378"/>
        <dbReference type="ChEBI" id="CHEBI:57865"/>
        <dbReference type="ChEBI" id="CHEBI:184387"/>
    </reaction>
    <physiologicalReaction direction="left-to-right" evidence="11">
        <dbReference type="Rhea" id="RHEA:70576"/>
    </physiologicalReaction>
</comment>
<keyword evidence="2 12" id="KW-0540">Nuclease</keyword>
<gene>
    <name evidence="12" type="primary">rnj</name>
    <name evidence="15" type="ORF">G9U52_25750</name>
</gene>
<dbReference type="Proteomes" id="UP001165962">
    <property type="component" value="Unassembled WGS sequence"/>
</dbReference>
<dbReference type="Pfam" id="PF07521">
    <property type="entry name" value="RMMBL"/>
    <property type="match status" value="1"/>
</dbReference>
<dbReference type="InterPro" id="IPR004613">
    <property type="entry name" value="RNase_J"/>
</dbReference>
<keyword evidence="5 12" id="KW-0378">Hydrolase</keyword>
<evidence type="ECO:0000256" key="13">
    <source>
        <dbReference type="PIRNR" id="PIRNR004803"/>
    </source>
</evidence>
<dbReference type="InterPro" id="IPR036866">
    <property type="entry name" value="RibonucZ/Hydroxyglut_hydro"/>
</dbReference>
<dbReference type="InterPro" id="IPR011108">
    <property type="entry name" value="RMMBL"/>
</dbReference>
<dbReference type="Pfam" id="PF22505">
    <property type="entry name" value="RNase_J_b_CASP"/>
    <property type="match status" value="1"/>
</dbReference>
<dbReference type="PANTHER" id="PTHR43694">
    <property type="entry name" value="RIBONUCLEASE J"/>
    <property type="match status" value="1"/>
</dbReference>
<keyword evidence="1 12" id="KW-0963">Cytoplasm</keyword>
<dbReference type="Gene3D" id="3.40.50.10710">
    <property type="entry name" value="Metallo-hydrolase/oxidoreductase"/>
    <property type="match status" value="1"/>
</dbReference>
<dbReference type="Pfam" id="PF00753">
    <property type="entry name" value="Lactamase_B"/>
    <property type="match status" value="1"/>
</dbReference>
<evidence type="ECO:0000256" key="8">
    <source>
        <dbReference type="ARBA" id="ARBA00022884"/>
    </source>
</evidence>
<reference evidence="15" key="1">
    <citation type="submission" date="2020-03" db="EMBL/GenBank/DDBJ databases">
        <title>Draft sequencing of Paenibacilllus sp. S3N08.</title>
        <authorList>
            <person name="Kim D.-U."/>
        </authorList>
    </citation>
    <scope>NUCLEOTIDE SEQUENCE</scope>
    <source>
        <strain evidence="15">S3N08</strain>
    </source>
</reference>
<dbReference type="Pfam" id="PF17770">
    <property type="entry name" value="RNase_J_C"/>
    <property type="match status" value="1"/>
</dbReference>
<dbReference type="CDD" id="cd07714">
    <property type="entry name" value="RNaseJ_MBL-fold"/>
    <property type="match status" value="1"/>
</dbReference>
<dbReference type="EMBL" id="JAAOIW010000011">
    <property type="protein sequence ID" value="NHN33222.1"/>
    <property type="molecule type" value="Genomic_DNA"/>
</dbReference>
<evidence type="ECO:0000313" key="15">
    <source>
        <dbReference type="EMBL" id="NHN33222.1"/>
    </source>
</evidence>
<comment type="caution">
    <text evidence="15">The sequence shown here is derived from an EMBL/GenBank/DDBJ whole genome shotgun (WGS) entry which is preliminary data.</text>
</comment>
<keyword evidence="12" id="KW-0698">rRNA processing</keyword>
<evidence type="ECO:0000256" key="11">
    <source>
        <dbReference type="ARBA" id="ARBA00048505"/>
    </source>
</evidence>
<comment type="catalytic activity">
    <reaction evidence="9">
        <text>3',5'-cyclic CMP + H2O = CMP + H(+)</text>
        <dbReference type="Rhea" id="RHEA:72675"/>
        <dbReference type="ChEBI" id="CHEBI:15377"/>
        <dbReference type="ChEBI" id="CHEBI:15378"/>
        <dbReference type="ChEBI" id="CHEBI:58003"/>
        <dbReference type="ChEBI" id="CHEBI:60377"/>
    </reaction>
    <physiologicalReaction direction="left-to-right" evidence="9">
        <dbReference type="Rhea" id="RHEA:72676"/>
    </physiologicalReaction>
</comment>
<dbReference type="RefSeq" id="WP_166153534.1">
    <property type="nucleotide sequence ID" value="NZ_JAAOIW010000011.1"/>
</dbReference>
<keyword evidence="7 12" id="KW-0269">Exonuclease</keyword>
<dbReference type="Gene3D" id="3.60.15.10">
    <property type="entry name" value="Ribonuclease Z/Hydroxyacylglutathione hydrolase-like"/>
    <property type="match status" value="1"/>
</dbReference>
<dbReference type="PANTHER" id="PTHR43694:SF1">
    <property type="entry name" value="RIBONUCLEASE J"/>
    <property type="match status" value="1"/>
</dbReference>
<evidence type="ECO:0000256" key="7">
    <source>
        <dbReference type="ARBA" id="ARBA00022839"/>
    </source>
</evidence>
<keyword evidence="6" id="KW-0862">Zinc</keyword>
<keyword evidence="3 13" id="KW-0479">Metal-binding</keyword>
<evidence type="ECO:0000313" key="16">
    <source>
        <dbReference type="Proteomes" id="UP001165962"/>
    </source>
</evidence>
<comment type="function">
    <text evidence="12">An RNase that has 5'-3' exonuclease and possibly endonuclease activity. Involved in maturation of rRNA and in some organisms also mRNA maturation and/or decay.</text>
</comment>
<evidence type="ECO:0000256" key="3">
    <source>
        <dbReference type="ARBA" id="ARBA00022723"/>
    </source>
</evidence>
<organism evidence="15 16">
    <name type="scientific">Paenibacillus agricola</name>
    <dbReference type="NCBI Taxonomy" id="2716264"/>
    <lineage>
        <taxon>Bacteria</taxon>
        <taxon>Bacillati</taxon>
        <taxon>Bacillota</taxon>
        <taxon>Bacilli</taxon>
        <taxon>Bacillales</taxon>
        <taxon>Paenibacillaceae</taxon>
        <taxon>Paenibacillus</taxon>
    </lineage>
</organism>
<dbReference type="InterPro" id="IPR001279">
    <property type="entry name" value="Metallo-B-lactamas"/>
</dbReference>
<name>A0ABX0JEB5_9BACL</name>
<keyword evidence="16" id="KW-1185">Reference proteome</keyword>
<feature type="domain" description="Metallo-beta-lactamase" evidence="14">
    <location>
        <begin position="19"/>
        <end position="213"/>
    </location>
</feature>
<keyword evidence="4 12" id="KW-0255">Endonuclease</keyword>
<evidence type="ECO:0000256" key="2">
    <source>
        <dbReference type="ARBA" id="ARBA00022722"/>
    </source>
</evidence>
<dbReference type="InterPro" id="IPR041636">
    <property type="entry name" value="RNase_J_C"/>
</dbReference>
<evidence type="ECO:0000256" key="1">
    <source>
        <dbReference type="ARBA" id="ARBA00022490"/>
    </source>
</evidence>
<dbReference type="EC" id="3.1.-.-" evidence="12 13"/>
<dbReference type="InterPro" id="IPR001587">
    <property type="entry name" value="RNase_J_CS"/>
</dbReference>
<keyword evidence="8 12" id="KW-0694">RNA-binding</keyword>
<dbReference type="NCBIfam" id="TIGR00649">
    <property type="entry name" value="MG423"/>
    <property type="match status" value="1"/>
</dbReference>
<evidence type="ECO:0000256" key="4">
    <source>
        <dbReference type="ARBA" id="ARBA00022759"/>
    </source>
</evidence>
<dbReference type="InterPro" id="IPR055132">
    <property type="entry name" value="RNase_J_b_CASP"/>
</dbReference>
<comment type="similarity">
    <text evidence="12 13">Belongs to the metallo-beta-lactamase superfamily. RNA-metabolizing metallo-beta-lactamase-like family. Bacterial RNase J subfamily.</text>
</comment>
<evidence type="ECO:0000256" key="12">
    <source>
        <dbReference type="HAMAP-Rule" id="MF_01491"/>
    </source>
</evidence>
<comment type="subunit">
    <text evidence="12">Homodimer, may be a subunit of the RNA degradosome.</text>
</comment>
<dbReference type="SUPFAM" id="SSF56281">
    <property type="entry name" value="Metallo-hydrolase/oxidoreductase"/>
    <property type="match status" value="1"/>
</dbReference>
<dbReference type="PROSITE" id="PS01292">
    <property type="entry name" value="UPF0036"/>
    <property type="match status" value="1"/>
</dbReference>
<comment type="subcellular location">
    <subcellularLocation>
        <location evidence="12 13">Cytoplasm</location>
    </subcellularLocation>
</comment>
<proteinExistence type="inferred from homology"/>
<evidence type="ECO:0000256" key="10">
    <source>
        <dbReference type="ARBA" id="ARBA00034301"/>
    </source>
</evidence>
<feature type="binding site" evidence="12">
    <location>
        <begin position="362"/>
        <end position="366"/>
    </location>
    <ligand>
        <name>substrate</name>
    </ligand>
</feature>
<evidence type="ECO:0000256" key="9">
    <source>
        <dbReference type="ARBA" id="ARBA00034221"/>
    </source>
</evidence>
<sequence>MMSTKNVSIFALGGVGEIGKNMYGVQYDEEIIIIDAGLKFPDGDMLGIDLVIPDITYLKEHQHQVKGIFLTHGHEDHIGGLPYILKELKVPVYGAALTMGLVQYKLEEHGLLHAVDLHVVNSDSQIDFNHMSVSFFRTNHSIPDSMAIVIQTPVGVVVQTGDFKFDFTPADQPADLNKMADIGRRGVLALLSDSTNSEKEGFTPSEKTVGDAINDVFFRSQGRILFATFASNVHRLQQVVEAAELCGRKIVVIGRSMEKIFQIGQDLGYIRVPEGMMIPARDCHKFTSDKVAIICTGSQGEPGAALTRIANGSHRSVVIEPGDTVIFSSSPIPGNTININRSIDSLYRAGADVIHGSILDIHTSGHGCQEDLKLMLNLMKPQYFIPIHGEYRMLVQHAKLASQVGINPDHIFVLDIGQVLHISGTGATLGANLPAGNRVVRGQVASKMERELMSERRQLSESGFLLLVATVDTSSHRLLSGPYIVSRGFVYVRHSGDLIKEAEDLALRVLKELSTNKERTFEQWEKRLLAELTSFFYERTERSTMILPMILTL</sequence>
<dbReference type="PIRSF" id="PIRSF004803">
    <property type="entry name" value="RnjA"/>
    <property type="match status" value="1"/>
</dbReference>
<dbReference type="InterPro" id="IPR030854">
    <property type="entry name" value="RNase_J_bac"/>
</dbReference>
<dbReference type="SMART" id="SM00849">
    <property type="entry name" value="Lactamase_B"/>
    <property type="match status" value="1"/>
</dbReference>
<dbReference type="Gene3D" id="3.10.20.580">
    <property type="match status" value="1"/>
</dbReference>